<name>A0A0F9AYD6_9ZZZZ</name>
<protein>
    <recommendedName>
        <fullName evidence="2">Methyltransferase type 11 domain-containing protein</fullName>
    </recommendedName>
</protein>
<dbReference type="EMBL" id="LAZR01052256">
    <property type="protein sequence ID" value="KKK83364.1"/>
    <property type="molecule type" value="Genomic_DNA"/>
</dbReference>
<organism evidence="1">
    <name type="scientific">marine sediment metagenome</name>
    <dbReference type="NCBI Taxonomy" id="412755"/>
    <lineage>
        <taxon>unclassified sequences</taxon>
        <taxon>metagenomes</taxon>
        <taxon>ecological metagenomes</taxon>
    </lineage>
</organism>
<accession>A0A0F9AYD6</accession>
<proteinExistence type="predicted"/>
<gene>
    <name evidence="1" type="ORF">LCGC14_2794130</name>
</gene>
<dbReference type="InterPro" id="IPR029063">
    <property type="entry name" value="SAM-dependent_MTases_sf"/>
</dbReference>
<dbReference type="SUPFAM" id="SSF53335">
    <property type="entry name" value="S-adenosyl-L-methionine-dependent methyltransferases"/>
    <property type="match status" value="1"/>
</dbReference>
<sequence length="151" mass="18252">MHDHSMKLMTDFRDKYLQDMKGCSILDIGAMQVIRQYHSYREIFEPEYTYIGMDIVRGRNVGIVGYKNITEEYDVVISGQVMEHVNRPWEWIKSLRPYFKKYICIIAPNTIKEHRYPIDTYRYFPDGMRDLFNYAGMKWLRYSKVTRIPLE</sequence>
<evidence type="ECO:0008006" key="2">
    <source>
        <dbReference type="Google" id="ProtNLM"/>
    </source>
</evidence>
<comment type="caution">
    <text evidence="1">The sequence shown here is derived from an EMBL/GenBank/DDBJ whole genome shotgun (WGS) entry which is preliminary data.</text>
</comment>
<dbReference type="AlphaFoldDB" id="A0A0F9AYD6"/>
<evidence type="ECO:0000313" key="1">
    <source>
        <dbReference type="EMBL" id="KKK83364.1"/>
    </source>
</evidence>
<reference evidence="1" key="1">
    <citation type="journal article" date="2015" name="Nature">
        <title>Complex archaea that bridge the gap between prokaryotes and eukaryotes.</title>
        <authorList>
            <person name="Spang A."/>
            <person name="Saw J.H."/>
            <person name="Jorgensen S.L."/>
            <person name="Zaremba-Niedzwiedzka K."/>
            <person name="Martijn J."/>
            <person name="Lind A.E."/>
            <person name="van Eijk R."/>
            <person name="Schleper C."/>
            <person name="Guy L."/>
            <person name="Ettema T.J."/>
        </authorList>
    </citation>
    <scope>NUCLEOTIDE SEQUENCE</scope>
</reference>
<dbReference type="Gene3D" id="3.40.50.150">
    <property type="entry name" value="Vaccinia Virus protein VP39"/>
    <property type="match status" value="1"/>
</dbReference>